<name>A0ABQ5HD34_9ASTR</name>
<reference evidence="1" key="2">
    <citation type="submission" date="2022-01" db="EMBL/GenBank/DDBJ databases">
        <authorList>
            <person name="Yamashiro T."/>
            <person name="Shiraishi A."/>
            <person name="Satake H."/>
            <person name="Nakayama K."/>
        </authorList>
    </citation>
    <scope>NUCLEOTIDE SEQUENCE</scope>
</reference>
<dbReference type="PANTHER" id="PTHR33067:SF9">
    <property type="entry name" value="RNA-DIRECTED DNA POLYMERASE"/>
    <property type="match status" value="1"/>
</dbReference>
<protein>
    <submittedName>
        <fullName evidence="1">DNA damage-inducible protein 1-like protein</fullName>
    </submittedName>
</protein>
<accession>A0ABQ5HD34</accession>
<comment type="caution">
    <text evidence="1">The sequence shown here is derived from an EMBL/GenBank/DDBJ whole genome shotgun (WGS) entry which is preliminary data.</text>
</comment>
<evidence type="ECO:0000313" key="1">
    <source>
        <dbReference type="EMBL" id="GJT85058.1"/>
    </source>
</evidence>
<dbReference type="CDD" id="cd00303">
    <property type="entry name" value="retropepsin_like"/>
    <property type="match status" value="1"/>
</dbReference>
<reference evidence="1" key="1">
    <citation type="journal article" date="2022" name="Int. J. Mol. Sci.">
        <title>Draft Genome of Tanacetum Coccineum: Genomic Comparison of Closely Related Tanacetum-Family Plants.</title>
        <authorList>
            <person name="Yamashiro T."/>
            <person name="Shiraishi A."/>
            <person name="Nakayama K."/>
            <person name="Satake H."/>
        </authorList>
    </citation>
    <scope>NUCLEOTIDE SEQUENCE</scope>
</reference>
<dbReference type="Gene3D" id="2.40.70.10">
    <property type="entry name" value="Acid Proteases"/>
    <property type="match status" value="1"/>
</dbReference>
<dbReference type="InterPro" id="IPR021109">
    <property type="entry name" value="Peptidase_aspartic_dom_sf"/>
</dbReference>
<proteinExistence type="predicted"/>
<dbReference type="EMBL" id="BQNB010019414">
    <property type="protein sequence ID" value="GJT85058.1"/>
    <property type="molecule type" value="Genomic_DNA"/>
</dbReference>
<dbReference type="Proteomes" id="UP001151760">
    <property type="component" value="Unassembled WGS sequence"/>
</dbReference>
<gene>
    <name evidence="1" type="ORF">Tco_1066775</name>
</gene>
<evidence type="ECO:0000313" key="2">
    <source>
        <dbReference type="Proteomes" id="UP001151760"/>
    </source>
</evidence>
<organism evidence="1 2">
    <name type="scientific">Tanacetum coccineum</name>
    <dbReference type="NCBI Taxonomy" id="301880"/>
    <lineage>
        <taxon>Eukaryota</taxon>
        <taxon>Viridiplantae</taxon>
        <taxon>Streptophyta</taxon>
        <taxon>Embryophyta</taxon>
        <taxon>Tracheophyta</taxon>
        <taxon>Spermatophyta</taxon>
        <taxon>Magnoliopsida</taxon>
        <taxon>eudicotyledons</taxon>
        <taxon>Gunneridae</taxon>
        <taxon>Pentapetalae</taxon>
        <taxon>asterids</taxon>
        <taxon>campanulids</taxon>
        <taxon>Asterales</taxon>
        <taxon>Asteraceae</taxon>
        <taxon>Asteroideae</taxon>
        <taxon>Anthemideae</taxon>
        <taxon>Anthemidinae</taxon>
        <taxon>Tanacetum</taxon>
    </lineage>
</organism>
<keyword evidence="2" id="KW-1185">Reference proteome</keyword>
<dbReference type="PANTHER" id="PTHR33067">
    <property type="entry name" value="RNA-DIRECTED DNA POLYMERASE-RELATED"/>
    <property type="match status" value="1"/>
</dbReference>
<sequence>MVCENETPTLKEPDKTLEDEFGDLHLNRPVLEVLAHVPMYGALLEKYIVSLELGKNRSEYIQSVAPEKMKDPGLFILPCRLRDSKPFDTLADVRSCVNLLPLKLFKELKVGLLEETDDVLELADGTKSYPVWIVKNVEVHVGKLKLFEDFHVVDMEREPTSPLLVGRGFLATANAVIDCKKAKIAVGE</sequence>